<feature type="compositionally biased region" description="Basic residues" evidence="5">
    <location>
        <begin position="10"/>
        <end position="24"/>
    </location>
</feature>
<accession>A0A2G5DH62</accession>
<comment type="subcellular location">
    <subcellularLocation>
        <location evidence="1">Nucleus</location>
    </subcellularLocation>
</comment>
<feature type="region of interest" description="Disordered" evidence="5">
    <location>
        <begin position="181"/>
        <end position="207"/>
    </location>
</feature>
<dbReference type="InParanoid" id="A0A2G5DH62"/>
<protein>
    <recommendedName>
        <fullName evidence="8">DNA-directed RNA polymerase III subunit RPC4</fullName>
    </recommendedName>
</protein>
<dbReference type="AlphaFoldDB" id="A0A2G5DH62"/>
<dbReference type="Proteomes" id="UP000230069">
    <property type="component" value="Unassembled WGS sequence"/>
</dbReference>
<dbReference type="GO" id="GO:0005666">
    <property type="term" value="C:RNA polymerase III complex"/>
    <property type="evidence" value="ECO:0007669"/>
    <property type="project" value="InterPro"/>
</dbReference>
<dbReference type="EMBL" id="KZ305037">
    <property type="protein sequence ID" value="PIA42833.1"/>
    <property type="molecule type" value="Genomic_DNA"/>
</dbReference>
<dbReference type="OrthoDB" id="5836119at2759"/>
<evidence type="ECO:0000256" key="1">
    <source>
        <dbReference type="ARBA" id="ARBA00004123"/>
    </source>
</evidence>
<feature type="region of interest" description="Disordered" evidence="5">
    <location>
        <begin position="1"/>
        <end position="37"/>
    </location>
</feature>
<evidence type="ECO:0000313" key="7">
    <source>
        <dbReference type="Proteomes" id="UP000230069"/>
    </source>
</evidence>
<dbReference type="GO" id="GO:0042797">
    <property type="term" value="P:tRNA transcription by RNA polymerase III"/>
    <property type="evidence" value="ECO:0007669"/>
    <property type="project" value="TreeGrafter"/>
</dbReference>
<evidence type="ECO:0000256" key="5">
    <source>
        <dbReference type="SAM" id="MobiDB-lite"/>
    </source>
</evidence>
<dbReference type="PANTHER" id="PTHR13408">
    <property type="entry name" value="DNA-DIRECTED RNA POLYMERASE III"/>
    <property type="match status" value="1"/>
</dbReference>
<organism evidence="6 7">
    <name type="scientific">Aquilegia coerulea</name>
    <name type="common">Rocky mountain columbine</name>
    <dbReference type="NCBI Taxonomy" id="218851"/>
    <lineage>
        <taxon>Eukaryota</taxon>
        <taxon>Viridiplantae</taxon>
        <taxon>Streptophyta</taxon>
        <taxon>Embryophyta</taxon>
        <taxon>Tracheophyta</taxon>
        <taxon>Spermatophyta</taxon>
        <taxon>Magnoliopsida</taxon>
        <taxon>Ranunculales</taxon>
        <taxon>Ranunculaceae</taxon>
        <taxon>Thalictroideae</taxon>
        <taxon>Aquilegia</taxon>
    </lineage>
</organism>
<evidence type="ECO:0000313" key="6">
    <source>
        <dbReference type="EMBL" id="PIA42833.1"/>
    </source>
</evidence>
<keyword evidence="3" id="KW-0804">Transcription</keyword>
<feature type="compositionally biased region" description="Basic and acidic residues" evidence="5">
    <location>
        <begin position="192"/>
        <end position="207"/>
    </location>
</feature>
<gene>
    <name evidence="6" type="ORF">AQUCO_02000346v1</name>
</gene>
<evidence type="ECO:0000256" key="4">
    <source>
        <dbReference type="ARBA" id="ARBA00023242"/>
    </source>
</evidence>
<dbReference type="STRING" id="218851.A0A2G5DH62"/>
<evidence type="ECO:0000256" key="2">
    <source>
        <dbReference type="ARBA" id="ARBA00022478"/>
    </source>
</evidence>
<sequence>MEPEQSAQTRKVRFAPKAQPRKPKPNQPKTEVKEEIDASHTIELLRRINDGAGRGKPKVEKKAAPVQVAFGQSSATGCIQSYGRLKNKALRSQDGNGASVKRIGKEYKEPWDYYSYYPITVPLRRPYLGNPDDLNKEEFEGASASIDHENMLNPAKELGLMDESAEQRMLFLQLPASLPFEKPAPEDAETTETAKESKLTRPIRRPEKGCSLEELPPGFMGKMLVYKSGAVKLKLGDTLYDITPGSDCIFAQDVVAVNTKEKHCCVVGELNKRAIVTPDVDSLLQAVGDL</sequence>
<evidence type="ECO:0008006" key="8">
    <source>
        <dbReference type="Google" id="ProtNLM"/>
    </source>
</evidence>
<dbReference type="GO" id="GO:0003677">
    <property type="term" value="F:DNA binding"/>
    <property type="evidence" value="ECO:0007669"/>
    <property type="project" value="InterPro"/>
</dbReference>
<dbReference type="PANTHER" id="PTHR13408:SF0">
    <property type="entry name" value="DNA-DIRECTED RNA POLYMERASE III SUBUNIT RPC4"/>
    <property type="match status" value="1"/>
</dbReference>
<keyword evidence="7" id="KW-1185">Reference proteome</keyword>
<keyword evidence="2" id="KW-0240">DNA-directed RNA polymerase</keyword>
<reference evidence="6 7" key="1">
    <citation type="submission" date="2017-09" db="EMBL/GenBank/DDBJ databases">
        <title>WGS assembly of Aquilegia coerulea Goldsmith.</title>
        <authorList>
            <person name="Hodges S."/>
            <person name="Kramer E."/>
            <person name="Nordborg M."/>
            <person name="Tomkins J."/>
            <person name="Borevitz J."/>
            <person name="Derieg N."/>
            <person name="Yan J."/>
            <person name="Mihaltcheva S."/>
            <person name="Hayes R.D."/>
            <person name="Rokhsar D."/>
        </authorList>
    </citation>
    <scope>NUCLEOTIDE SEQUENCE [LARGE SCALE GENOMIC DNA]</scope>
    <source>
        <strain evidence="7">cv. Goldsmith</strain>
    </source>
</reference>
<name>A0A2G5DH62_AQUCA</name>
<evidence type="ECO:0000256" key="3">
    <source>
        <dbReference type="ARBA" id="ARBA00023163"/>
    </source>
</evidence>
<dbReference type="Pfam" id="PF05132">
    <property type="entry name" value="RNA_pol_Rpc4"/>
    <property type="match status" value="1"/>
</dbReference>
<keyword evidence="4" id="KW-0539">Nucleus</keyword>
<dbReference type="InterPro" id="IPR007811">
    <property type="entry name" value="RPC4"/>
</dbReference>
<dbReference type="FunCoup" id="A0A2G5DH62">
    <property type="interactions" value="190"/>
</dbReference>
<proteinExistence type="predicted"/>